<keyword evidence="3" id="KW-0949">S-adenosyl-L-methionine</keyword>
<dbReference type="GO" id="GO:0005634">
    <property type="term" value="C:nucleus"/>
    <property type="evidence" value="ECO:0007669"/>
    <property type="project" value="TreeGrafter"/>
</dbReference>
<dbReference type="Gene3D" id="3.40.50.150">
    <property type="entry name" value="Vaccinia Virus protein VP39"/>
    <property type="match status" value="1"/>
</dbReference>
<dbReference type="EMBL" id="JAKMXF010000354">
    <property type="protein sequence ID" value="KAI6646588.1"/>
    <property type="molecule type" value="Genomic_DNA"/>
</dbReference>
<dbReference type="PANTHER" id="PTHR14614">
    <property type="entry name" value="HEPATOCELLULAR CARCINOMA-ASSOCIATED ANTIGEN"/>
    <property type="match status" value="1"/>
</dbReference>
<gene>
    <name evidence="5" type="ORF">LOD99_12709</name>
</gene>
<dbReference type="GO" id="GO:0008168">
    <property type="term" value="F:methyltransferase activity"/>
    <property type="evidence" value="ECO:0007669"/>
    <property type="project" value="UniProtKB-KW"/>
</dbReference>
<keyword evidence="6" id="KW-1185">Reference proteome</keyword>
<evidence type="ECO:0000256" key="1">
    <source>
        <dbReference type="ARBA" id="ARBA00022603"/>
    </source>
</evidence>
<protein>
    <submittedName>
        <fullName evidence="5">Methyltransferase-like protein 23</fullName>
    </submittedName>
</protein>
<comment type="similarity">
    <text evidence="4">Belongs to the methyltransferase superfamily. METTL23 family.</text>
</comment>
<dbReference type="Proteomes" id="UP001165289">
    <property type="component" value="Unassembled WGS sequence"/>
</dbReference>
<name>A0AAV7JCT7_9METZ</name>
<dbReference type="InterPro" id="IPR019410">
    <property type="entry name" value="Methyltransf_16"/>
</dbReference>
<evidence type="ECO:0000313" key="5">
    <source>
        <dbReference type="EMBL" id="KAI6646588.1"/>
    </source>
</evidence>
<dbReference type="SUPFAM" id="SSF53335">
    <property type="entry name" value="S-adenosyl-L-methionine-dependent methyltransferases"/>
    <property type="match status" value="1"/>
</dbReference>
<sequence length="232" mass="27158">MERTFFFPLSKSEEKKVDPFLQIDIFEKVDPSFSQFVWPAAPILVKFLISRNHEICNHKNILELGGGAGLPSIAAAMLGCNVFLSDRIDSTEWEELARRNIKENEVESKIRIFPIEWAEFTEEMFELPKFDYIIASDCFYDRNIFEDLICTVSFFLTLNPSCRFWTTYQNRSVGKTLFLDTLFRRWGLECDEIPLHCFDADYFFTSNGSEGNATPANHIEEENFKLWEIYKC</sequence>
<evidence type="ECO:0000256" key="3">
    <source>
        <dbReference type="ARBA" id="ARBA00022691"/>
    </source>
</evidence>
<evidence type="ECO:0000313" key="6">
    <source>
        <dbReference type="Proteomes" id="UP001165289"/>
    </source>
</evidence>
<evidence type="ECO:0000256" key="4">
    <source>
        <dbReference type="ARBA" id="ARBA00043988"/>
    </source>
</evidence>
<dbReference type="GO" id="GO:0032259">
    <property type="term" value="P:methylation"/>
    <property type="evidence" value="ECO:0007669"/>
    <property type="project" value="UniProtKB-KW"/>
</dbReference>
<dbReference type="InterPro" id="IPR029063">
    <property type="entry name" value="SAM-dependent_MTases_sf"/>
</dbReference>
<accession>A0AAV7JCT7</accession>
<proteinExistence type="inferred from homology"/>
<dbReference type="Pfam" id="PF10294">
    <property type="entry name" value="Methyltransf_16"/>
    <property type="match status" value="1"/>
</dbReference>
<dbReference type="AlphaFoldDB" id="A0AAV7JCT7"/>
<comment type="caution">
    <text evidence="5">The sequence shown here is derived from an EMBL/GenBank/DDBJ whole genome shotgun (WGS) entry which is preliminary data.</text>
</comment>
<evidence type="ECO:0000256" key="2">
    <source>
        <dbReference type="ARBA" id="ARBA00022679"/>
    </source>
</evidence>
<dbReference type="PANTHER" id="PTHR14614:SF164">
    <property type="entry name" value="HISTONE-ARGININE METHYLTRANSFERASE METTL23"/>
    <property type="match status" value="1"/>
</dbReference>
<reference evidence="5 6" key="1">
    <citation type="journal article" date="2023" name="BMC Biol.">
        <title>The compact genome of the sponge Oopsacas minuta (Hexactinellida) is lacking key metazoan core genes.</title>
        <authorList>
            <person name="Santini S."/>
            <person name="Schenkelaars Q."/>
            <person name="Jourda C."/>
            <person name="Duchesne M."/>
            <person name="Belahbib H."/>
            <person name="Rocher C."/>
            <person name="Selva M."/>
            <person name="Riesgo A."/>
            <person name="Vervoort M."/>
            <person name="Leys S.P."/>
            <person name="Kodjabachian L."/>
            <person name="Le Bivic A."/>
            <person name="Borchiellini C."/>
            <person name="Claverie J.M."/>
            <person name="Renard E."/>
        </authorList>
    </citation>
    <scope>NUCLEOTIDE SEQUENCE [LARGE SCALE GENOMIC DNA]</scope>
    <source>
        <strain evidence="5">SPO-2</strain>
    </source>
</reference>
<keyword evidence="1 5" id="KW-0489">Methyltransferase</keyword>
<organism evidence="5 6">
    <name type="scientific">Oopsacas minuta</name>
    <dbReference type="NCBI Taxonomy" id="111878"/>
    <lineage>
        <taxon>Eukaryota</taxon>
        <taxon>Metazoa</taxon>
        <taxon>Porifera</taxon>
        <taxon>Hexactinellida</taxon>
        <taxon>Hexasterophora</taxon>
        <taxon>Lyssacinosida</taxon>
        <taxon>Leucopsacidae</taxon>
        <taxon>Oopsacas</taxon>
    </lineage>
</organism>
<dbReference type="GO" id="GO:0005737">
    <property type="term" value="C:cytoplasm"/>
    <property type="evidence" value="ECO:0007669"/>
    <property type="project" value="TreeGrafter"/>
</dbReference>
<keyword evidence="2" id="KW-0808">Transferase</keyword>